<keyword evidence="3" id="KW-1185">Reference proteome</keyword>
<protein>
    <recommendedName>
        <fullName evidence="1">DUF4357 domain-containing protein</fullName>
    </recommendedName>
</protein>
<proteinExistence type="predicted"/>
<reference evidence="2 3" key="1">
    <citation type="submission" date="2016-10" db="EMBL/GenBank/DDBJ databases">
        <authorList>
            <person name="de Groot N.N."/>
        </authorList>
    </citation>
    <scope>NUCLEOTIDE SEQUENCE [LARGE SCALE GENOMIC DNA]</scope>
    <source>
        <strain evidence="2 3">DSM 1801</strain>
    </source>
</reference>
<name>A0A1I0FWT3_9FIRM</name>
<gene>
    <name evidence="2" type="ORF">SAMN04487772_13811</name>
</gene>
<sequence>MKAGDNMPRGKSINLYLMDGNVNGRIKATLANWTGLVMKIPRIDLGKCKDRDELKQTGVYLLFGKDDQTDKNLVYVGQAGIRKNGEGILNRLSEHDRDPNRDFWNEAIAITTSNDSLGPTEISYLEHRFCKLAVEANRYTVMNGNDPTPGNPSEEKQSELEDFIDYAKVIIGTLGHKVFVPLLSSVADSDDEESVGGPEFYCSRKNVNAAGIRTAEGFVVKKGSSIVSELAPSCPEYIIKQREKFREKINSDFVLTEDILLNSPSAAGAFVCGGSVSGNVVWKTSDGVTLKEYEARKEE</sequence>
<dbReference type="EMBL" id="FOHN01000038">
    <property type="protein sequence ID" value="SET62143.1"/>
    <property type="molecule type" value="Genomic_DNA"/>
</dbReference>
<dbReference type="Pfam" id="PF14267">
    <property type="entry name" value="DUF4357"/>
    <property type="match status" value="1"/>
</dbReference>
<dbReference type="STRING" id="29364.SAMN04487772_13811"/>
<dbReference type="CDD" id="cd10447">
    <property type="entry name" value="GIY-YIG_unchar_2"/>
    <property type="match status" value="1"/>
</dbReference>
<accession>A0A1I0FWT3</accession>
<organism evidence="2 3">
    <name type="scientific">[Clostridium] polysaccharolyticum</name>
    <dbReference type="NCBI Taxonomy" id="29364"/>
    <lineage>
        <taxon>Bacteria</taxon>
        <taxon>Bacillati</taxon>
        <taxon>Bacillota</taxon>
        <taxon>Clostridia</taxon>
        <taxon>Lachnospirales</taxon>
        <taxon>Lachnospiraceae</taxon>
    </lineage>
</organism>
<feature type="domain" description="DUF4357" evidence="1">
    <location>
        <begin position="247"/>
        <end position="290"/>
    </location>
</feature>
<dbReference type="AlphaFoldDB" id="A0A1I0FWT3"/>
<evidence type="ECO:0000259" key="1">
    <source>
        <dbReference type="Pfam" id="PF14267"/>
    </source>
</evidence>
<evidence type="ECO:0000313" key="2">
    <source>
        <dbReference type="EMBL" id="SET62143.1"/>
    </source>
</evidence>
<dbReference type="Proteomes" id="UP000199800">
    <property type="component" value="Unassembled WGS sequence"/>
</dbReference>
<evidence type="ECO:0000313" key="3">
    <source>
        <dbReference type="Proteomes" id="UP000199800"/>
    </source>
</evidence>
<dbReference type="InterPro" id="IPR025579">
    <property type="entry name" value="DUF4357"/>
</dbReference>